<evidence type="ECO:0000256" key="4">
    <source>
        <dbReference type="SAM" id="Coils"/>
    </source>
</evidence>
<reference evidence="5 6" key="1">
    <citation type="submission" date="2010-07" db="EMBL/GenBank/DDBJ databases">
        <authorList>
            <person name="Muzny D."/>
            <person name="Qin X."/>
            <person name="Deng J."/>
            <person name="Jiang H."/>
            <person name="Liu Y."/>
            <person name="Qu J."/>
            <person name="Song X.-Z."/>
            <person name="Zhang L."/>
            <person name="Thornton R."/>
            <person name="Coyle M."/>
            <person name="Francisco L."/>
            <person name="Jackson L."/>
            <person name="Javaid M."/>
            <person name="Korchina V."/>
            <person name="Kovar C."/>
            <person name="Mata R."/>
            <person name="Mathew T."/>
            <person name="Ngo R."/>
            <person name="Nguyen L."/>
            <person name="Nguyen N."/>
            <person name="Okwuonu G."/>
            <person name="Ongeri F."/>
            <person name="Pham C."/>
            <person name="Simmons D."/>
            <person name="Wilczek-Boney K."/>
            <person name="Hale W."/>
            <person name="Jakkamsetti A."/>
            <person name="Pham P."/>
            <person name="Ruth R."/>
            <person name="San Lucas F."/>
            <person name="Warren J."/>
            <person name="Zhang J."/>
            <person name="Zhao Z."/>
            <person name="Zhou C."/>
            <person name="Zhu D."/>
            <person name="Lee S."/>
            <person name="Bess C."/>
            <person name="Blankenburg K."/>
            <person name="Forbes L."/>
            <person name="Fu Q."/>
            <person name="Gubbala S."/>
            <person name="Hirani K."/>
            <person name="Jayaseelan J.C."/>
            <person name="Lara F."/>
            <person name="Munidasa M."/>
            <person name="Palculict T."/>
            <person name="Patil S."/>
            <person name="Pu L.-L."/>
            <person name="Saada N."/>
            <person name="Tang L."/>
            <person name="Weissenberger G."/>
            <person name="Zhu Y."/>
            <person name="Hemphill L."/>
            <person name="Shang Y."/>
            <person name="Youmans B."/>
            <person name="Ayvaz T."/>
            <person name="Ross M."/>
            <person name="Santibanez J."/>
            <person name="Aqrawi P."/>
            <person name="Gross S."/>
            <person name="Joshi V."/>
            <person name="Fowler G."/>
            <person name="Nazareth L."/>
            <person name="Reid J."/>
            <person name="Worley K."/>
            <person name="Petrosino J."/>
            <person name="Highlander S."/>
            <person name="Gibbs R."/>
        </authorList>
    </citation>
    <scope>NUCLEOTIDE SEQUENCE [LARGE SCALE GENOMIC DNA]</scope>
    <source>
        <strain evidence="5 6">ATCC BAA-1640</strain>
    </source>
</reference>
<organism evidence="5 6">
    <name type="scientific">Peptoniphilus duerdenii ATCC BAA-1640</name>
    <dbReference type="NCBI Taxonomy" id="862517"/>
    <lineage>
        <taxon>Bacteria</taxon>
        <taxon>Bacillati</taxon>
        <taxon>Bacillota</taxon>
        <taxon>Tissierellia</taxon>
        <taxon>Tissierellales</taxon>
        <taxon>Peptoniphilaceae</taxon>
        <taxon>Peptoniphilus</taxon>
    </lineage>
</organism>
<dbReference type="OrthoDB" id="617533at2"/>
<sequence>MDKDFNFFEAILNTNKQMTESWQETINNFTKNINAPFNISNPFEGYQKMMSSMSSSPLFSFDGSTSDIFQKMNQGAEIYYNMYKLYSDIYEKNLEPTKDNIEKVIKEYMNSTTEYMNKYIMPYLPKEVQEVLQKAEDIGTSYQSSMDAIYGPWKDNAKDLADSYAKGLFQDPEAFIEYFDKWKENYKNTFGKMLNMPMMGISRNAQQDKLQTLDRYIKYLTYSTELSFKLQTLVKETTENVIRESFEIMKTEKTPKTFEEFYNYWRDSLSRNFDRLFYSDEFSKFLGGFVDSVLSLKIQMDKVIINALKYLPIPTNKDMDSLYKTVHDLKAEVRKQRREIRNLTDELETLKKGKSK</sequence>
<dbReference type="UniPathway" id="UPA00917"/>
<gene>
    <name evidence="5" type="ORF">HMPREF9225_1937</name>
</gene>
<keyword evidence="4" id="KW-0175">Coiled coil</keyword>
<name>E0NP48_9FIRM</name>
<dbReference type="Pfam" id="PF09712">
    <property type="entry name" value="PHA_synth_III_E"/>
    <property type="match status" value="1"/>
</dbReference>
<evidence type="ECO:0000256" key="2">
    <source>
        <dbReference type="ARBA" id="ARBA00019066"/>
    </source>
</evidence>
<evidence type="ECO:0000313" key="6">
    <source>
        <dbReference type="Proteomes" id="UP000003280"/>
    </source>
</evidence>
<dbReference type="RefSeq" id="WP_008902712.1">
    <property type="nucleotide sequence ID" value="NZ_GL397071.1"/>
</dbReference>
<proteinExistence type="predicted"/>
<dbReference type="STRING" id="862517.HMPREF9225_1937"/>
<accession>E0NP48</accession>
<keyword evidence="6" id="KW-1185">Reference proteome</keyword>
<comment type="caution">
    <text evidence="5">The sequence shown here is derived from an EMBL/GenBank/DDBJ whole genome shotgun (WGS) entry which is preliminary data.</text>
</comment>
<evidence type="ECO:0000256" key="3">
    <source>
        <dbReference type="ARBA" id="ARBA00022752"/>
    </source>
</evidence>
<dbReference type="Proteomes" id="UP000003280">
    <property type="component" value="Unassembled WGS sequence"/>
</dbReference>
<dbReference type="AlphaFoldDB" id="E0NP48"/>
<evidence type="ECO:0000313" key="5">
    <source>
        <dbReference type="EMBL" id="EFM24516.1"/>
    </source>
</evidence>
<dbReference type="eggNOG" id="ENOG502ZA44">
    <property type="taxonomic scope" value="Bacteria"/>
</dbReference>
<protein>
    <recommendedName>
        <fullName evidence="2">Poly(3-hydroxyalkanoate) polymerase subunit PhaE</fullName>
    </recommendedName>
</protein>
<dbReference type="HOGENOM" id="CLU_699499_0_0_9"/>
<dbReference type="EMBL" id="AEEH01000053">
    <property type="protein sequence ID" value="EFM24516.1"/>
    <property type="molecule type" value="Genomic_DNA"/>
</dbReference>
<dbReference type="GO" id="GO:0042619">
    <property type="term" value="P:poly-hydroxybutyrate biosynthetic process"/>
    <property type="evidence" value="ECO:0007669"/>
    <property type="project" value="UniProtKB-KW"/>
</dbReference>
<keyword evidence="3" id="KW-0583">PHB biosynthesis</keyword>
<evidence type="ECO:0000256" key="1">
    <source>
        <dbReference type="ARBA" id="ARBA00004683"/>
    </source>
</evidence>
<dbReference type="InterPro" id="IPR010123">
    <property type="entry name" value="PHA_synth_III_E"/>
</dbReference>
<feature type="coiled-coil region" evidence="4">
    <location>
        <begin position="319"/>
        <end position="353"/>
    </location>
</feature>
<comment type="pathway">
    <text evidence="1">Biopolymer metabolism; poly-(R)-3-hydroxybutanoate biosynthesis.</text>
</comment>